<keyword evidence="1" id="KW-0597">Phosphoprotein</keyword>
<dbReference type="SUPFAM" id="SSF50729">
    <property type="entry name" value="PH domain-like"/>
    <property type="match status" value="1"/>
</dbReference>
<evidence type="ECO:0000256" key="2">
    <source>
        <dbReference type="ARBA" id="ARBA00022723"/>
    </source>
</evidence>
<evidence type="ECO:0000259" key="7">
    <source>
        <dbReference type="PROSITE" id="PS50003"/>
    </source>
</evidence>
<comment type="caution">
    <text evidence="9">The sequence shown here is derived from an EMBL/GenBank/DDBJ whole genome shotgun (WGS) entry which is preliminary data.</text>
</comment>
<dbReference type="SUPFAM" id="SSF90209">
    <property type="entry name" value="Ran binding protein zinc finger-like"/>
    <property type="match status" value="1"/>
</dbReference>
<protein>
    <recommendedName>
        <fullName evidence="11">PH domain-containing protein</fullName>
    </recommendedName>
</protein>
<dbReference type="InterPro" id="IPR036443">
    <property type="entry name" value="Znf_RanBP2_sf"/>
</dbReference>
<dbReference type="GO" id="GO:0005802">
    <property type="term" value="C:trans-Golgi network"/>
    <property type="evidence" value="ECO:0007669"/>
    <property type="project" value="TreeGrafter"/>
</dbReference>
<keyword evidence="10" id="KW-1185">Reference proteome</keyword>
<evidence type="ECO:0000313" key="10">
    <source>
        <dbReference type="Proteomes" id="UP001146120"/>
    </source>
</evidence>
<feature type="compositionally biased region" description="Low complexity" evidence="6">
    <location>
        <begin position="363"/>
        <end position="373"/>
    </location>
</feature>
<feature type="region of interest" description="Disordered" evidence="6">
    <location>
        <begin position="464"/>
        <end position="541"/>
    </location>
</feature>
<evidence type="ECO:0008006" key="11">
    <source>
        <dbReference type="Google" id="ProtNLM"/>
    </source>
</evidence>
<dbReference type="GO" id="GO:0042147">
    <property type="term" value="P:retrograde transport, endosome to Golgi"/>
    <property type="evidence" value="ECO:0007669"/>
    <property type="project" value="TreeGrafter"/>
</dbReference>
<dbReference type="GO" id="GO:0055037">
    <property type="term" value="C:recycling endosome"/>
    <property type="evidence" value="ECO:0007669"/>
    <property type="project" value="TreeGrafter"/>
</dbReference>
<dbReference type="GO" id="GO:0001881">
    <property type="term" value="P:receptor recycling"/>
    <property type="evidence" value="ECO:0007669"/>
    <property type="project" value="TreeGrafter"/>
</dbReference>
<evidence type="ECO:0000259" key="8">
    <source>
        <dbReference type="PROSITE" id="PS50199"/>
    </source>
</evidence>
<feature type="region of interest" description="Disordered" evidence="6">
    <location>
        <begin position="337"/>
        <end position="356"/>
    </location>
</feature>
<dbReference type="PROSITE" id="PS50003">
    <property type="entry name" value="PH_DOMAIN"/>
    <property type="match status" value="1"/>
</dbReference>
<dbReference type="GO" id="GO:0005829">
    <property type="term" value="C:cytosol"/>
    <property type="evidence" value="ECO:0007669"/>
    <property type="project" value="GOC"/>
</dbReference>
<dbReference type="AlphaFoldDB" id="A0AAV2Z3H7"/>
<feature type="region of interest" description="Disordered" evidence="6">
    <location>
        <begin position="1"/>
        <end position="100"/>
    </location>
</feature>
<keyword evidence="3 5" id="KW-0863">Zinc-finger</keyword>
<dbReference type="EMBL" id="DAKRPA010000056">
    <property type="protein sequence ID" value="DBA00951.1"/>
    <property type="molecule type" value="Genomic_DNA"/>
</dbReference>
<feature type="compositionally biased region" description="Basic residues" evidence="6">
    <location>
        <begin position="18"/>
        <end position="44"/>
    </location>
</feature>
<evidence type="ECO:0000256" key="3">
    <source>
        <dbReference type="ARBA" id="ARBA00022771"/>
    </source>
</evidence>
<feature type="compositionally biased region" description="Basic and acidic residues" evidence="6">
    <location>
        <begin position="343"/>
        <end position="353"/>
    </location>
</feature>
<dbReference type="GO" id="GO:0008270">
    <property type="term" value="F:zinc ion binding"/>
    <property type="evidence" value="ECO:0007669"/>
    <property type="project" value="UniProtKB-KW"/>
</dbReference>
<name>A0AAV2Z3H7_9STRA</name>
<evidence type="ECO:0000256" key="1">
    <source>
        <dbReference type="ARBA" id="ARBA00022553"/>
    </source>
</evidence>
<feature type="compositionally biased region" description="Basic residues" evidence="6">
    <location>
        <begin position="60"/>
        <end position="73"/>
    </location>
</feature>
<feature type="compositionally biased region" description="Low complexity" evidence="6">
    <location>
        <begin position="527"/>
        <end position="541"/>
    </location>
</feature>
<dbReference type="InterPro" id="IPR001849">
    <property type="entry name" value="PH_domain"/>
</dbReference>
<evidence type="ECO:0000256" key="6">
    <source>
        <dbReference type="SAM" id="MobiDB-lite"/>
    </source>
</evidence>
<feature type="compositionally biased region" description="Basic and acidic residues" evidence="6">
    <location>
        <begin position="374"/>
        <end position="412"/>
    </location>
</feature>
<dbReference type="Gene3D" id="2.30.29.30">
    <property type="entry name" value="Pleckstrin-homology domain (PH domain)/Phosphotyrosine-binding domain (PTB)"/>
    <property type="match status" value="1"/>
</dbReference>
<gene>
    <name evidence="9" type="ORF">N0F65_006151</name>
</gene>
<dbReference type="Pfam" id="PF00169">
    <property type="entry name" value="PH"/>
    <property type="match status" value="1"/>
</dbReference>
<keyword evidence="2" id="KW-0479">Metal-binding</keyword>
<dbReference type="InterPro" id="IPR045188">
    <property type="entry name" value="Boi1/Boi2-like"/>
</dbReference>
<dbReference type="InterPro" id="IPR011993">
    <property type="entry name" value="PH-like_dom_sf"/>
</dbReference>
<evidence type="ECO:0000313" key="9">
    <source>
        <dbReference type="EMBL" id="DBA00951.1"/>
    </source>
</evidence>
<reference evidence="9" key="1">
    <citation type="submission" date="2022-11" db="EMBL/GenBank/DDBJ databases">
        <authorList>
            <person name="Morgan W.R."/>
            <person name="Tartar A."/>
        </authorList>
    </citation>
    <scope>NUCLEOTIDE SEQUENCE</scope>
    <source>
        <strain evidence="9">ARSEF 373</strain>
    </source>
</reference>
<dbReference type="PANTHER" id="PTHR22902">
    <property type="entry name" value="SESQUIPEDALIAN"/>
    <property type="match status" value="1"/>
</dbReference>
<organism evidence="9 10">
    <name type="scientific">Lagenidium giganteum</name>
    <dbReference type="NCBI Taxonomy" id="4803"/>
    <lineage>
        <taxon>Eukaryota</taxon>
        <taxon>Sar</taxon>
        <taxon>Stramenopiles</taxon>
        <taxon>Oomycota</taxon>
        <taxon>Peronosporomycetes</taxon>
        <taxon>Pythiales</taxon>
        <taxon>Pythiaceae</taxon>
    </lineage>
</organism>
<keyword evidence="4" id="KW-0862">Zinc</keyword>
<dbReference type="PROSITE" id="PS01358">
    <property type="entry name" value="ZF_RANBP2_1"/>
    <property type="match status" value="1"/>
</dbReference>
<dbReference type="GO" id="GO:0005769">
    <property type="term" value="C:early endosome"/>
    <property type="evidence" value="ECO:0007669"/>
    <property type="project" value="TreeGrafter"/>
</dbReference>
<feature type="region of interest" description="Disordered" evidence="6">
    <location>
        <begin position="361"/>
        <end position="412"/>
    </location>
</feature>
<proteinExistence type="predicted"/>
<dbReference type="PROSITE" id="PS50199">
    <property type="entry name" value="ZF_RANBP2_2"/>
    <property type="match status" value="1"/>
</dbReference>
<dbReference type="Proteomes" id="UP001146120">
    <property type="component" value="Unassembled WGS sequence"/>
</dbReference>
<feature type="domain" description="PH" evidence="7">
    <location>
        <begin position="216"/>
        <end position="325"/>
    </location>
</feature>
<accession>A0AAV2Z3H7</accession>
<reference evidence="9" key="2">
    <citation type="journal article" date="2023" name="Microbiol Resour">
        <title>Decontamination and Annotation of the Draft Genome Sequence of the Oomycete Lagenidium giganteum ARSEF 373.</title>
        <authorList>
            <person name="Morgan W.R."/>
            <person name="Tartar A."/>
        </authorList>
    </citation>
    <scope>NUCLEOTIDE SEQUENCE</scope>
    <source>
        <strain evidence="9">ARSEF 373</strain>
    </source>
</reference>
<feature type="compositionally biased region" description="Basic and acidic residues" evidence="6">
    <location>
        <begin position="464"/>
        <end position="490"/>
    </location>
</feature>
<evidence type="ECO:0000256" key="5">
    <source>
        <dbReference type="PROSITE-ProRule" id="PRU00322"/>
    </source>
</evidence>
<dbReference type="GO" id="GO:0007032">
    <property type="term" value="P:endosome organization"/>
    <property type="evidence" value="ECO:0007669"/>
    <property type="project" value="TreeGrafter"/>
</dbReference>
<dbReference type="PANTHER" id="PTHR22902:SF27">
    <property type="entry name" value="PLECKSTRIN HOMOLOGY DOMAIN-CONTAINING FAMILY A MEMBER 3"/>
    <property type="match status" value="1"/>
</dbReference>
<evidence type="ECO:0000256" key="4">
    <source>
        <dbReference type="ARBA" id="ARBA00022833"/>
    </source>
</evidence>
<dbReference type="InterPro" id="IPR001876">
    <property type="entry name" value="Znf_RanBP2"/>
</dbReference>
<feature type="domain" description="RanBP2-type" evidence="8">
    <location>
        <begin position="156"/>
        <end position="187"/>
    </location>
</feature>
<sequence length="541" mass="62315">MSTRRSRSQSLRHDNARRSRSRSRERKRRHRSRSRSRNRSRSRSRSRDRAASTSNDQKDRKKVKKAKKEKKSSKKDDRERYIEVPSGSTSPPTAPRQPSDITEDVDAAKENVAAVAATPQTDVKSFFAQLRQQEAVKDQVGTIHARGIQVQQATAVTDEWECIKRGCGNKNSKYATACNKCGAMKRMSESQPTHREPEQRVRVHESSRVGMATLHDVLRTGVLFKKGSGQGAFGRKNWKPRYFVLTPARLKYYTFEDGELKGELDLSQCDESVIEVMPADSMKTGNSASTIWRIAINAPERRLLLAAGTEMEMNDWVDKLIMAFRITSGKFIQQPAPQPVDNGAEHYQERNPPVRDFQNFAGSVRRSTTTNRRSVTDRLSDEQRRSYERERHEAERLAREEAERRAHAEEQARAEQHLLEAAERHQQKQIEADLAIREESIRIHEERKADDLQSMQRESMLDLQRRQKREQHERERIEAQRALEESERQETLMNEFDGVDHTSMQPPVPVQASIEYEVVRRAPKNNSRPSSPAHAPSSVEF</sequence>
<dbReference type="SMART" id="SM00233">
    <property type="entry name" value="PH"/>
    <property type="match status" value="1"/>
</dbReference>